<evidence type="ECO:0000313" key="13">
    <source>
        <dbReference type="Proteomes" id="UP001500842"/>
    </source>
</evidence>
<protein>
    <recommendedName>
        <fullName evidence="10">Flagellar protein FliL</fullName>
    </recommendedName>
</protein>
<comment type="caution">
    <text evidence="12">The sequence shown here is derived from an EMBL/GenBank/DDBJ whole genome shotgun (WGS) entry which is preliminary data.</text>
</comment>
<feature type="transmembrane region" description="Helical" evidence="10">
    <location>
        <begin position="24"/>
        <end position="44"/>
    </location>
</feature>
<proteinExistence type="inferred from homology"/>
<evidence type="ECO:0000256" key="7">
    <source>
        <dbReference type="ARBA" id="ARBA00022779"/>
    </source>
</evidence>
<evidence type="ECO:0000256" key="3">
    <source>
        <dbReference type="ARBA" id="ARBA00008281"/>
    </source>
</evidence>
<dbReference type="RefSeq" id="WP_246086535.1">
    <property type="nucleotide sequence ID" value="NZ_BAAAOR010000038.1"/>
</dbReference>
<evidence type="ECO:0000256" key="8">
    <source>
        <dbReference type="ARBA" id="ARBA00022989"/>
    </source>
</evidence>
<comment type="subcellular location">
    <subcellularLocation>
        <location evidence="2">Cell membrane</location>
        <topology evidence="2">Single-pass membrane protein</topology>
    </subcellularLocation>
</comment>
<evidence type="ECO:0000256" key="6">
    <source>
        <dbReference type="ARBA" id="ARBA00022692"/>
    </source>
</evidence>
<feature type="compositionally biased region" description="Low complexity" evidence="11">
    <location>
        <begin position="1"/>
        <end position="17"/>
    </location>
</feature>
<keyword evidence="6 10" id="KW-0812">Transmembrane</keyword>
<evidence type="ECO:0000256" key="1">
    <source>
        <dbReference type="ARBA" id="ARBA00002254"/>
    </source>
</evidence>
<dbReference type="EMBL" id="BAAAOR010000038">
    <property type="protein sequence ID" value="GAA1540876.1"/>
    <property type="molecule type" value="Genomic_DNA"/>
</dbReference>
<sequence length="145" mass="15406">MTTTVAAPAASAETAPAKGGRGRMMGIAVLLLALLGGGAWFFVLKPSGESGPKPGEVVSLEAIQVNLAGGHYLRLGMALQLTDSAHKVEGSKALDSAITVFSGLPVGEVNKPEVRETLRKQLVDRLHERYHGDVMEVYFTEYVTQ</sequence>
<keyword evidence="13" id="KW-1185">Reference proteome</keyword>
<comment type="function">
    <text evidence="1 10">Controls the rotational direction of flagella during chemotaxis.</text>
</comment>
<keyword evidence="5 10" id="KW-0145">Chemotaxis</keyword>
<keyword evidence="4 10" id="KW-1003">Cell membrane</keyword>
<evidence type="ECO:0000256" key="4">
    <source>
        <dbReference type="ARBA" id="ARBA00022475"/>
    </source>
</evidence>
<evidence type="ECO:0000256" key="5">
    <source>
        <dbReference type="ARBA" id="ARBA00022500"/>
    </source>
</evidence>
<name>A0ABN2BH31_9ACTN</name>
<organism evidence="12 13">
    <name type="scientific">Nocardioides humi</name>
    <dbReference type="NCBI Taxonomy" id="449461"/>
    <lineage>
        <taxon>Bacteria</taxon>
        <taxon>Bacillati</taxon>
        <taxon>Actinomycetota</taxon>
        <taxon>Actinomycetes</taxon>
        <taxon>Propionibacteriales</taxon>
        <taxon>Nocardioidaceae</taxon>
        <taxon>Nocardioides</taxon>
    </lineage>
</organism>
<accession>A0ABN2BH31</accession>
<keyword evidence="8 10" id="KW-1133">Transmembrane helix</keyword>
<keyword evidence="9 10" id="KW-0472">Membrane</keyword>
<evidence type="ECO:0000256" key="2">
    <source>
        <dbReference type="ARBA" id="ARBA00004162"/>
    </source>
</evidence>
<keyword evidence="7 10" id="KW-0283">Flagellar rotation</keyword>
<feature type="region of interest" description="Disordered" evidence="11">
    <location>
        <begin position="1"/>
        <end position="20"/>
    </location>
</feature>
<dbReference type="Proteomes" id="UP001500842">
    <property type="component" value="Unassembled WGS sequence"/>
</dbReference>
<dbReference type="InterPro" id="IPR005503">
    <property type="entry name" value="FliL"/>
</dbReference>
<evidence type="ECO:0000256" key="11">
    <source>
        <dbReference type="SAM" id="MobiDB-lite"/>
    </source>
</evidence>
<evidence type="ECO:0000313" key="12">
    <source>
        <dbReference type="EMBL" id="GAA1540876.1"/>
    </source>
</evidence>
<gene>
    <name evidence="12" type="ORF">GCM10009788_49560</name>
</gene>
<dbReference type="Pfam" id="PF03748">
    <property type="entry name" value="FliL"/>
    <property type="match status" value="1"/>
</dbReference>
<evidence type="ECO:0000256" key="9">
    <source>
        <dbReference type="ARBA" id="ARBA00023136"/>
    </source>
</evidence>
<evidence type="ECO:0000256" key="10">
    <source>
        <dbReference type="RuleBase" id="RU364125"/>
    </source>
</evidence>
<reference evidence="12 13" key="1">
    <citation type="journal article" date="2019" name="Int. J. Syst. Evol. Microbiol.">
        <title>The Global Catalogue of Microorganisms (GCM) 10K type strain sequencing project: providing services to taxonomists for standard genome sequencing and annotation.</title>
        <authorList>
            <consortium name="The Broad Institute Genomics Platform"/>
            <consortium name="The Broad Institute Genome Sequencing Center for Infectious Disease"/>
            <person name="Wu L."/>
            <person name="Ma J."/>
        </authorList>
    </citation>
    <scope>NUCLEOTIDE SEQUENCE [LARGE SCALE GENOMIC DNA]</scope>
    <source>
        <strain evidence="12 13">JCM 14942</strain>
    </source>
</reference>
<comment type="similarity">
    <text evidence="3 10">Belongs to the FliL family.</text>
</comment>